<name>A0A0P1AQS8_PLAHL</name>
<proteinExistence type="predicted"/>
<dbReference type="Proteomes" id="UP000054928">
    <property type="component" value="Unassembled WGS sequence"/>
</dbReference>
<organism evidence="1 2">
    <name type="scientific">Plasmopara halstedii</name>
    <name type="common">Downy mildew of sunflower</name>
    <dbReference type="NCBI Taxonomy" id="4781"/>
    <lineage>
        <taxon>Eukaryota</taxon>
        <taxon>Sar</taxon>
        <taxon>Stramenopiles</taxon>
        <taxon>Oomycota</taxon>
        <taxon>Peronosporomycetes</taxon>
        <taxon>Peronosporales</taxon>
        <taxon>Peronosporaceae</taxon>
        <taxon>Plasmopara</taxon>
    </lineage>
</organism>
<protein>
    <submittedName>
        <fullName evidence="1">Uncharacterized protein</fullName>
    </submittedName>
</protein>
<keyword evidence="2" id="KW-1185">Reference proteome</keyword>
<dbReference type="AlphaFoldDB" id="A0A0P1AQS8"/>
<reference evidence="2" key="1">
    <citation type="submission" date="2014-09" db="EMBL/GenBank/DDBJ databases">
        <authorList>
            <person name="Sharma Rahul"/>
            <person name="Thines Marco"/>
        </authorList>
    </citation>
    <scope>NUCLEOTIDE SEQUENCE [LARGE SCALE GENOMIC DNA]</scope>
</reference>
<sequence>MLNLKLNRVCLTYNVALQNSHSAHSKLHDEVAQLMLGSGLVIKSTMTAIAQILTYARIQW</sequence>
<dbReference type="GeneID" id="59052701"/>
<evidence type="ECO:0000313" key="2">
    <source>
        <dbReference type="Proteomes" id="UP000054928"/>
    </source>
</evidence>
<dbReference type="EMBL" id="CCYD01000810">
    <property type="protein sequence ID" value="CEG43946.1"/>
    <property type="molecule type" value="Genomic_DNA"/>
</dbReference>
<dbReference type="RefSeq" id="XP_036263276.1">
    <property type="nucleotide sequence ID" value="XM_036407587.1"/>
</dbReference>
<evidence type="ECO:0000313" key="1">
    <source>
        <dbReference type="EMBL" id="CEG43946.1"/>
    </source>
</evidence>
<accession>A0A0P1AQS8</accession>